<reference evidence="3" key="1">
    <citation type="journal article" date="2019" name="Int. J. Syst. Evol. Microbiol.">
        <title>The Global Catalogue of Microorganisms (GCM) 10K type strain sequencing project: providing services to taxonomists for standard genome sequencing and annotation.</title>
        <authorList>
            <consortium name="The Broad Institute Genomics Platform"/>
            <consortium name="The Broad Institute Genome Sequencing Center for Infectious Disease"/>
            <person name="Wu L."/>
            <person name="Ma J."/>
        </authorList>
    </citation>
    <scope>NUCLEOTIDE SEQUENCE [LARGE SCALE GENOMIC DNA]</scope>
    <source>
        <strain evidence="3">CECT 7698</strain>
    </source>
</reference>
<accession>A0ABV7LQL5</accession>
<feature type="transmembrane region" description="Helical" evidence="1">
    <location>
        <begin position="74"/>
        <end position="91"/>
    </location>
</feature>
<feature type="transmembrane region" description="Helical" evidence="1">
    <location>
        <begin position="135"/>
        <end position="155"/>
    </location>
</feature>
<feature type="transmembrane region" description="Helical" evidence="1">
    <location>
        <begin position="9"/>
        <end position="29"/>
    </location>
</feature>
<dbReference type="EMBL" id="JBHRUG010000027">
    <property type="protein sequence ID" value="MFC3284713.1"/>
    <property type="molecule type" value="Genomic_DNA"/>
</dbReference>
<feature type="transmembrane region" description="Helical" evidence="1">
    <location>
        <begin position="106"/>
        <end position="123"/>
    </location>
</feature>
<keyword evidence="3" id="KW-1185">Reference proteome</keyword>
<sequence>MPQPSRNTISFRATCLRALLYILFVTALMQGVDYEARDLSETHFTEIGFTEFTQTLLLALGVALLLYVRQVLKALPSVTLLMLAFLLASLIREQDAHLDTHVFDGAWQVLVTLVVLPSLLLVIRRRREFLAEFEHYADSFSFGLFASGFLVTYVFSRLFGRSELWIAILAENYARTFKDIVEEVTELLGYSLILIAIIELVMLVRRWQARP</sequence>
<organism evidence="2 3">
    <name type="scientific">Litchfieldella rifensis</name>
    <dbReference type="NCBI Taxonomy" id="762643"/>
    <lineage>
        <taxon>Bacteria</taxon>
        <taxon>Pseudomonadati</taxon>
        <taxon>Pseudomonadota</taxon>
        <taxon>Gammaproteobacteria</taxon>
        <taxon>Oceanospirillales</taxon>
        <taxon>Halomonadaceae</taxon>
        <taxon>Litchfieldella</taxon>
    </lineage>
</organism>
<evidence type="ECO:0000313" key="2">
    <source>
        <dbReference type="EMBL" id="MFC3284713.1"/>
    </source>
</evidence>
<keyword evidence="1" id="KW-0812">Transmembrane</keyword>
<feature type="transmembrane region" description="Helical" evidence="1">
    <location>
        <begin position="187"/>
        <end position="204"/>
    </location>
</feature>
<proteinExistence type="predicted"/>
<keyword evidence="1" id="KW-1133">Transmembrane helix</keyword>
<evidence type="ECO:0000313" key="3">
    <source>
        <dbReference type="Proteomes" id="UP001595579"/>
    </source>
</evidence>
<name>A0ABV7LQL5_9GAMM</name>
<dbReference type="RefSeq" id="WP_386774949.1">
    <property type="nucleotide sequence ID" value="NZ_JBHRUG010000027.1"/>
</dbReference>
<protein>
    <submittedName>
        <fullName evidence="2">Uncharacterized protein</fullName>
    </submittedName>
</protein>
<evidence type="ECO:0000256" key="1">
    <source>
        <dbReference type="SAM" id="Phobius"/>
    </source>
</evidence>
<keyword evidence="1" id="KW-0472">Membrane</keyword>
<dbReference type="Proteomes" id="UP001595579">
    <property type="component" value="Unassembled WGS sequence"/>
</dbReference>
<gene>
    <name evidence="2" type="ORF">ACFOEV_14015</name>
</gene>
<comment type="caution">
    <text evidence="2">The sequence shown here is derived from an EMBL/GenBank/DDBJ whole genome shotgun (WGS) entry which is preliminary data.</text>
</comment>
<feature type="transmembrane region" description="Helical" evidence="1">
    <location>
        <begin position="49"/>
        <end position="67"/>
    </location>
</feature>